<dbReference type="Proteomes" id="UP001172083">
    <property type="component" value="Unassembled WGS sequence"/>
</dbReference>
<dbReference type="EMBL" id="JAUJEB010000005">
    <property type="protein sequence ID" value="MDN5214886.1"/>
    <property type="molecule type" value="Genomic_DNA"/>
</dbReference>
<comment type="caution">
    <text evidence="2">The sequence shown here is derived from an EMBL/GenBank/DDBJ whole genome shotgun (WGS) entry which is preliminary data.</text>
</comment>
<name>A0ABT8LCV5_9BACT</name>
<gene>
    <name evidence="2" type="ORF">QQ020_22590</name>
</gene>
<proteinExistence type="predicted"/>
<keyword evidence="3" id="KW-1185">Reference proteome</keyword>
<evidence type="ECO:0000313" key="2">
    <source>
        <dbReference type="EMBL" id="MDN5214886.1"/>
    </source>
</evidence>
<reference evidence="2" key="1">
    <citation type="submission" date="2023-06" db="EMBL/GenBank/DDBJ databases">
        <title>Genomic of Agaribacillus aureum.</title>
        <authorList>
            <person name="Wang G."/>
        </authorList>
    </citation>
    <scope>NUCLEOTIDE SEQUENCE</scope>
    <source>
        <strain evidence="2">BMA12</strain>
    </source>
</reference>
<dbReference type="PROSITE" id="PS51257">
    <property type="entry name" value="PROKAR_LIPOPROTEIN"/>
    <property type="match status" value="1"/>
</dbReference>
<evidence type="ECO:0000256" key="1">
    <source>
        <dbReference type="SAM" id="MobiDB-lite"/>
    </source>
</evidence>
<organism evidence="2 3">
    <name type="scientific">Agaribacillus aureus</name>
    <dbReference type="NCBI Taxonomy" id="3051825"/>
    <lineage>
        <taxon>Bacteria</taxon>
        <taxon>Pseudomonadati</taxon>
        <taxon>Bacteroidota</taxon>
        <taxon>Cytophagia</taxon>
        <taxon>Cytophagales</taxon>
        <taxon>Splendidivirgaceae</taxon>
        <taxon>Agaribacillus</taxon>
    </lineage>
</organism>
<evidence type="ECO:0000313" key="3">
    <source>
        <dbReference type="Proteomes" id="UP001172083"/>
    </source>
</evidence>
<sequence>MQFIGKYLGLLIIVVGGLFLISACEKDLDADPQGDPNDPDNPNPTTPVDPEKASEYLVLDNATKITGKPAPALDGQIQMDVEDTIFVVKGFPVGSRLEFLHDPSQDISGFYIYVKGASVYFDVPESIVDGQYEAKGEEDTTSVLVLDLDPTVDTEEVNYPYNVEIVIQPHDPAGMGLDSISRVITVEEPIDPSDNSGLCNTILRTDGESDRIWEWEFSVREYNGQILNILAPGLATSINSQGSGCCRISDNVSITTSDSPSCVAPPNGPGKNLTWVVLEVDDYLVLTYELAWFWESGGFTVVGEQNKRQYDRSTTNFCAETVGYTHDRTDYIHEGTHDFVPGSDRMNLDITDSEGGYRPARSMDLIYTCNTLIVQWGLEDNWSKVYKKAQRGGNDPFDFSNFYKTWFH</sequence>
<feature type="region of interest" description="Disordered" evidence="1">
    <location>
        <begin position="30"/>
        <end position="51"/>
    </location>
</feature>
<accession>A0ABT8LCV5</accession>
<dbReference type="RefSeq" id="WP_346760224.1">
    <property type="nucleotide sequence ID" value="NZ_JAUJEB010000005.1"/>
</dbReference>
<protein>
    <submittedName>
        <fullName evidence="2">Uncharacterized protein</fullName>
    </submittedName>
</protein>